<evidence type="ECO:0000256" key="1">
    <source>
        <dbReference type="SAM" id="Phobius"/>
    </source>
</evidence>
<keyword evidence="3" id="KW-1185">Reference proteome</keyword>
<dbReference type="KEGG" id="ttt:THITE_2049540"/>
<gene>
    <name evidence="2" type="ORF">THITE_2049540</name>
</gene>
<evidence type="ECO:0000313" key="3">
    <source>
        <dbReference type="Proteomes" id="UP000008181"/>
    </source>
</evidence>
<dbReference type="Proteomes" id="UP000008181">
    <property type="component" value="Chromosome 3"/>
</dbReference>
<protein>
    <submittedName>
        <fullName evidence="2">Uncharacterized protein</fullName>
    </submittedName>
</protein>
<feature type="non-terminal residue" evidence="2">
    <location>
        <position position="1"/>
    </location>
</feature>
<dbReference type="EMBL" id="CP003011">
    <property type="protein sequence ID" value="AEO67777.1"/>
    <property type="molecule type" value="Genomic_DNA"/>
</dbReference>
<keyword evidence="1" id="KW-0812">Transmembrane</keyword>
<reference evidence="2 3" key="1">
    <citation type="journal article" date="2011" name="Nat. Biotechnol.">
        <title>Comparative genomic analysis of the thermophilic biomass-degrading fungi Myceliophthora thermophila and Thielavia terrestris.</title>
        <authorList>
            <person name="Berka R.M."/>
            <person name="Grigoriev I.V."/>
            <person name="Otillar R."/>
            <person name="Salamov A."/>
            <person name="Grimwood J."/>
            <person name="Reid I."/>
            <person name="Ishmael N."/>
            <person name="John T."/>
            <person name="Darmond C."/>
            <person name="Moisan M.-C."/>
            <person name="Henrissat B."/>
            <person name="Coutinho P.M."/>
            <person name="Lombard V."/>
            <person name="Natvig D.O."/>
            <person name="Lindquist E."/>
            <person name="Schmutz J."/>
            <person name="Lucas S."/>
            <person name="Harris P."/>
            <person name="Powlowski J."/>
            <person name="Bellemare A."/>
            <person name="Taylor D."/>
            <person name="Butler G."/>
            <person name="de Vries R.P."/>
            <person name="Allijn I.E."/>
            <person name="van den Brink J."/>
            <person name="Ushinsky S."/>
            <person name="Storms R."/>
            <person name="Powell A.J."/>
            <person name="Paulsen I.T."/>
            <person name="Elbourne L.D.H."/>
            <person name="Baker S.E."/>
            <person name="Magnuson J."/>
            <person name="LaBoissiere S."/>
            <person name="Clutterbuck A.J."/>
            <person name="Martinez D."/>
            <person name="Wogulis M."/>
            <person name="de Leon A.L."/>
            <person name="Rey M.W."/>
            <person name="Tsang A."/>
        </authorList>
    </citation>
    <scope>NUCLEOTIDE SEQUENCE [LARGE SCALE GENOMIC DNA]</scope>
    <source>
        <strain evidence="3">ATCC 38088 / NRRL 8126</strain>
    </source>
</reference>
<dbReference type="OrthoDB" id="3900342at2759"/>
<dbReference type="AlphaFoldDB" id="G2R768"/>
<dbReference type="RefSeq" id="XP_003654113.1">
    <property type="nucleotide sequence ID" value="XM_003654065.1"/>
</dbReference>
<sequence length="108" mass="12584">QVFGELEYIFGCFKLMFITLLIVLMFFLSIIQPRSDAYYSEPLGTRYWNTPYSFFNPTYIAKDEDLRVQQVFTGSLGTLLGVWCVHCRKSWWPSLSSLVADLIRPPDN</sequence>
<proteinExistence type="predicted"/>
<keyword evidence="1" id="KW-0472">Membrane</keyword>
<keyword evidence="1" id="KW-1133">Transmembrane helix</keyword>
<evidence type="ECO:0000313" key="2">
    <source>
        <dbReference type="EMBL" id="AEO67777.1"/>
    </source>
</evidence>
<dbReference type="GeneID" id="11518190"/>
<feature type="transmembrane region" description="Helical" evidence="1">
    <location>
        <begin position="6"/>
        <end position="31"/>
    </location>
</feature>
<accession>G2R768</accession>
<organism evidence="2 3">
    <name type="scientific">Thermothielavioides terrestris (strain ATCC 38088 / NRRL 8126)</name>
    <name type="common">Thielavia terrestris</name>
    <dbReference type="NCBI Taxonomy" id="578455"/>
    <lineage>
        <taxon>Eukaryota</taxon>
        <taxon>Fungi</taxon>
        <taxon>Dikarya</taxon>
        <taxon>Ascomycota</taxon>
        <taxon>Pezizomycotina</taxon>
        <taxon>Sordariomycetes</taxon>
        <taxon>Sordariomycetidae</taxon>
        <taxon>Sordariales</taxon>
        <taxon>Chaetomiaceae</taxon>
        <taxon>Thermothielavioides</taxon>
        <taxon>Thermothielavioides terrestris</taxon>
    </lineage>
</organism>
<dbReference type="HOGENOM" id="CLU_175218_0_0_1"/>
<name>G2R768_THETT</name>